<dbReference type="GO" id="GO:0006955">
    <property type="term" value="P:immune response"/>
    <property type="evidence" value="ECO:0007669"/>
    <property type="project" value="InterPro"/>
</dbReference>
<protein>
    <recommendedName>
        <fullName evidence="3">Chemokine interleukin-8-like domain-containing protein</fullName>
    </recommendedName>
</protein>
<dbReference type="FunCoup" id="A0A3Q1HVP0">
    <property type="interactions" value="393"/>
</dbReference>
<dbReference type="SUPFAM" id="SSF54117">
    <property type="entry name" value="Interleukin 8-like chemokines"/>
    <property type="match status" value="1"/>
</dbReference>
<dbReference type="GeneTree" id="ENSGT00990000203821"/>
<proteinExistence type="predicted"/>
<dbReference type="PANTHER" id="PTHR12015:SF108">
    <property type="entry name" value="C-C MOTIF CHEMOKINE 20"/>
    <property type="match status" value="1"/>
</dbReference>
<evidence type="ECO:0000256" key="1">
    <source>
        <dbReference type="ARBA" id="ARBA00022514"/>
    </source>
</evidence>
<dbReference type="Ensembl" id="ENSATET00000011638.3">
    <property type="protein sequence ID" value="ENSATEP00000011449.1"/>
    <property type="gene ID" value="ENSATEG00000008002.3"/>
</dbReference>
<reference evidence="4" key="2">
    <citation type="submission" date="2025-08" db="UniProtKB">
        <authorList>
            <consortium name="Ensembl"/>
        </authorList>
    </citation>
    <scope>IDENTIFICATION</scope>
</reference>
<dbReference type="AlphaFoldDB" id="A0A3Q1HVP0"/>
<dbReference type="InterPro" id="IPR036048">
    <property type="entry name" value="Interleukin_8-like_sf"/>
</dbReference>
<dbReference type="InterPro" id="IPR039809">
    <property type="entry name" value="Chemokine_b/g/d"/>
</dbReference>
<name>A0A3Q1HVP0_ANATE</name>
<evidence type="ECO:0000259" key="3">
    <source>
        <dbReference type="SMART" id="SM00199"/>
    </source>
</evidence>
<dbReference type="OMA" id="PPEGNQW"/>
<dbReference type="InterPro" id="IPR001811">
    <property type="entry name" value="Chemokine_IL8-like_dom"/>
</dbReference>
<dbReference type="Gene3D" id="2.40.50.40">
    <property type="match status" value="1"/>
</dbReference>
<feature type="signal peptide" evidence="2">
    <location>
        <begin position="1"/>
        <end position="21"/>
    </location>
</feature>
<keyword evidence="2" id="KW-0732">Signal</keyword>
<evidence type="ECO:0000256" key="2">
    <source>
        <dbReference type="SAM" id="SignalP"/>
    </source>
</evidence>
<feature type="chain" id="PRO_5018563612" description="Chemokine interleukin-8-like domain-containing protein" evidence="2">
    <location>
        <begin position="22"/>
        <end position="91"/>
    </location>
</feature>
<reference evidence="4" key="3">
    <citation type="submission" date="2025-09" db="UniProtKB">
        <authorList>
            <consortium name="Ensembl"/>
        </authorList>
    </citation>
    <scope>IDENTIFICATION</scope>
</reference>
<dbReference type="Pfam" id="PF00048">
    <property type="entry name" value="IL8"/>
    <property type="match status" value="1"/>
</dbReference>
<keyword evidence="5" id="KW-1185">Reference proteome</keyword>
<sequence length="91" mass="9925">MASRVAALLLLGIICTGFVAAEVAFDCCLKKSEKYLPPKILVSYTIQEAGKGCEISATVFTTRTGRILCVSHPSEQGWVKSHINLLNNKRN</sequence>
<dbReference type="InParanoid" id="A0A3Q1HVP0"/>
<accession>A0A3Q1HVP0</accession>
<dbReference type="SMART" id="SM00199">
    <property type="entry name" value="SCY"/>
    <property type="match status" value="1"/>
</dbReference>
<keyword evidence="1" id="KW-0202">Cytokine</keyword>
<feature type="domain" description="Chemokine interleukin-8-like" evidence="3">
    <location>
        <begin position="24"/>
        <end position="86"/>
    </location>
</feature>
<dbReference type="OrthoDB" id="9909116at2759"/>
<dbReference type="GO" id="GO:0008009">
    <property type="term" value="F:chemokine activity"/>
    <property type="evidence" value="ECO:0007669"/>
    <property type="project" value="InterPro"/>
</dbReference>
<dbReference type="Proteomes" id="UP000265040">
    <property type="component" value="Chromosome 9"/>
</dbReference>
<dbReference type="PANTHER" id="PTHR12015">
    <property type="entry name" value="SMALL INDUCIBLE CYTOKINE A"/>
    <property type="match status" value="1"/>
</dbReference>
<evidence type="ECO:0000313" key="5">
    <source>
        <dbReference type="Proteomes" id="UP000265040"/>
    </source>
</evidence>
<dbReference type="GO" id="GO:0005615">
    <property type="term" value="C:extracellular space"/>
    <property type="evidence" value="ECO:0007669"/>
    <property type="project" value="UniProtKB-KW"/>
</dbReference>
<reference evidence="4" key="1">
    <citation type="submission" date="2021-04" db="EMBL/GenBank/DDBJ databases">
        <authorList>
            <consortium name="Wellcome Sanger Institute Data Sharing"/>
        </authorList>
    </citation>
    <scope>NUCLEOTIDE SEQUENCE [LARGE SCALE GENOMIC DNA]</scope>
</reference>
<evidence type="ECO:0000313" key="4">
    <source>
        <dbReference type="Ensembl" id="ENSATEP00000011449.1"/>
    </source>
</evidence>
<organism evidence="4 5">
    <name type="scientific">Anabas testudineus</name>
    <name type="common">Climbing perch</name>
    <name type="synonym">Anthias testudineus</name>
    <dbReference type="NCBI Taxonomy" id="64144"/>
    <lineage>
        <taxon>Eukaryota</taxon>
        <taxon>Metazoa</taxon>
        <taxon>Chordata</taxon>
        <taxon>Craniata</taxon>
        <taxon>Vertebrata</taxon>
        <taxon>Euteleostomi</taxon>
        <taxon>Actinopterygii</taxon>
        <taxon>Neopterygii</taxon>
        <taxon>Teleostei</taxon>
        <taxon>Neoteleostei</taxon>
        <taxon>Acanthomorphata</taxon>
        <taxon>Anabantaria</taxon>
        <taxon>Anabantiformes</taxon>
        <taxon>Anabantoidei</taxon>
        <taxon>Anabantidae</taxon>
        <taxon>Anabas</taxon>
    </lineage>
</organism>
<dbReference type="STRING" id="64144.ENSATEP00000011449"/>